<evidence type="ECO:0000313" key="1">
    <source>
        <dbReference type="EMBL" id="SON48601.1"/>
    </source>
</evidence>
<dbReference type="Gene3D" id="3.30.1150.10">
    <property type="match status" value="1"/>
</dbReference>
<dbReference type="Proteomes" id="UP000235828">
    <property type="component" value="Chromosome A"/>
</dbReference>
<dbReference type="AlphaFoldDB" id="A0A2N8Z9L0"/>
<name>A0A2N8Z9L0_9VIBR</name>
<organism evidence="1 2">
    <name type="scientific">Vibrio tapetis subsp. tapetis</name>
    <dbReference type="NCBI Taxonomy" id="1671868"/>
    <lineage>
        <taxon>Bacteria</taxon>
        <taxon>Pseudomonadati</taxon>
        <taxon>Pseudomonadota</taxon>
        <taxon>Gammaproteobacteria</taxon>
        <taxon>Vibrionales</taxon>
        <taxon>Vibrionaceae</taxon>
        <taxon>Vibrio</taxon>
    </lineage>
</organism>
<evidence type="ECO:0000313" key="2">
    <source>
        <dbReference type="Proteomes" id="UP000235828"/>
    </source>
</evidence>
<protein>
    <submittedName>
        <fullName evidence="1">Uncharacterized protein</fullName>
    </submittedName>
</protein>
<dbReference type="OrthoDB" id="5906338at2"/>
<dbReference type="RefSeq" id="WP_102521423.1">
    <property type="nucleotide sequence ID" value="NZ_LT960611.1"/>
</dbReference>
<dbReference type="KEGG" id="vta:A0622"/>
<proteinExistence type="predicted"/>
<sequence>MFAHNLGLVAITCSLISSQTLADDSQINPVARNIKAKIERKVSEYDAPLTGYCDFTIEMKHEGKFAYIKRIRTSGDAQLCKVGKKSLKKGMRFHYQEPEKFIRVQIVEN</sequence>
<accession>A0A2N8Z9L0</accession>
<gene>
    <name evidence="1" type="ORF">VTAP4600_A0622</name>
</gene>
<reference evidence="1 2" key="1">
    <citation type="submission" date="2017-10" db="EMBL/GenBank/DDBJ databases">
        <authorList>
            <person name="Banno H."/>
            <person name="Chua N.-H."/>
        </authorList>
    </citation>
    <scope>NUCLEOTIDE SEQUENCE [LARGE SCALE GENOMIC DNA]</scope>
    <source>
        <strain evidence="1">Vibrio tapetis CECT4600</strain>
    </source>
</reference>
<dbReference type="EMBL" id="LT960611">
    <property type="protein sequence ID" value="SON48601.1"/>
    <property type="molecule type" value="Genomic_DNA"/>
</dbReference>
<keyword evidence="2" id="KW-1185">Reference proteome</keyword>